<evidence type="ECO:0000256" key="3">
    <source>
        <dbReference type="ARBA" id="ARBA00022617"/>
    </source>
</evidence>
<evidence type="ECO:0000313" key="10">
    <source>
        <dbReference type="Proteomes" id="UP000182658"/>
    </source>
</evidence>
<comment type="similarity">
    <text evidence="2">Belongs to the cytochrome P450 family.</text>
</comment>
<keyword evidence="10" id="KW-1185">Reference proteome</keyword>
<evidence type="ECO:0000313" key="9">
    <source>
        <dbReference type="EMBL" id="OIW22545.1"/>
    </source>
</evidence>
<dbReference type="InterPro" id="IPR036396">
    <property type="entry name" value="Cyt_P450_sf"/>
</dbReference>
<dbReference type="InParanoid" id="A0A1J7IN49"/>
<dbReference type="AlphaFoldDB" id="A0A1J7IN49"/>
<evidence type="ECO:0000256" key="4">
    <source>
        <dbReference type="ARBA" id="ARBA00022723"/>
    </source>
</evidence>
<dbReference type="GO" id="GO:0004497">
    <property type="term" value="F:monooxygenase activity"/>
    <property type="evidence" value="ECO:0007669"/>
    <property type="project" value="UniProtKB-KW"/>
</dbReference>
<dbReference type="GO" id="GO:0020037">
    <property type="term" value="F:heme binding"/>
    <property type="evidence" value="ECO:0007669"/>
    <property type="project" value="InterPro"/>
</dbReference>
<protein>
    <submittedName>
        <fullName evidence="9">Cytochrome P450</fullName>
    </submittedName>
</protein>
<organism evidence="9 10">
    <name type="scientific">Coniochaeta ligniaria NRRL 30616</name>
    <dbReference type="NCBI Taxonomy" id="1408157"/>
    <lineage>
        <taxon>Eukaryota</taxon>
        <taxon>Fungi</taxon>
        <taxon>Dikarya</taxon>
        <taxon>Ascomycota</taxon>
        <taxon>Pezizomycotina</taxon>
        <taxon>Sordariomycetes</taxon>
        <taxon>Sordariomycetidae</taxon>
        <taxon>Coniochaetales</taxon>
        <taxon>Coniochaetaceae</taxon>
        <taxon>Coniochaeta</taxon>
    </lineage>
</organism>
<dbReference type="SUPFAM" id="SSF48264">
    <property type="entry name" value="Cytochrome P450"/>
    <property type="match status" value="1"/>
</dbReference>
<feature type="binding site" description="axial binding residue" evidence="8">
    <location>
        <position position="442"/>
    </location>
    <ligand>
        <name>heme</name>
        <dbReference type="ChEBI" id="CHEBI:30413"/>
    </ligand>
    <ligandPart>
        <name>Fe</name>
        <dbReference type="ChEBI" id="CHEBI:18248"/>
    </ligandPart>
</feature>
<dbReference type="Proteomes" id="UP000182658">
    <property type="component" value="Unassembled WGS sequence"/>
</dbReference>
<dbReference type="PANTHER" id="PTHR46206:SF1">
    <property type="entry name" value="P450, PUTATIVE (EUROFUNG)-RELATED"/>
    <property type="match status" value="1"/>
</dbReference>
<gene>
    <name evidence="9" type="ORF">CONLIGDRAFT_697169</name>
</gene>
<dbReference type="PRINTS" id="PR00465">
    <property type="entry name" value="EP450IV"/>
</dbReference>
<dbReference type="OrthoDB" id="1844152at2759"/>
<keyword evidence="3 8" id="KW-0349">Heme</keyword>
<keyword evidence="5" id="KW-0560">Oxidoreductase</keyword>
<evidence type="ECO:0000256" key="7">
    <source>
        <dbReference type="ARBA" id="ARBA00023033"/>
    </source>
</evidence>
<dbReference type="InterPro" id="IPR002403">
    <property type="entry name" value="Cyt_P450_E_grp-IV"/>
</dbReference>
<accession>A0A1J7IN49</accession>
<keyword evidence="4 8" id="KW-0479">Metal-binding</keyword>
<dbReference type="EMBL" id="KV875112">
    <property type="protein sequence ID" value="OIW22545.1"/>
    <property type="molecule type" value="Genomic_DNA"/>
</dbReference>
<dbReference type="PANTHER" id="PTHR46206">
    <property type="entry name" value="CYTOCHROME P450"/>
    <property type="match status" value="1"/>
</dbReference>
<reference evidence="9 10" key="1">
    <citation type="submission" date="2016-10" db="EMBL/GenBank/DDBJ databases">
        <title>Draft genome sequence of Coniochaeta ligniaria NRRL30616, a lignocellulolytic fungus for bioabatement of inhibitors in plant biomass hydrolysates.</title>
        <authorList>
            <consortium name="DOE Joint Genome Institute"/>
            <person name="Jimenez D.J."/>
            <person name="Hector R.E."/>
            <person name="Riley R."/>
            <person name="Sun H."/>
            <person name="Grigoriev I.V."/>
            <person name="Van Elsas J.D."/>
            <person name="Nichols N.N."/>
        </authorList>
    </citation>
    <scope>NUCLEOTIDE SEQUENCE [LARGE SCALE GENOMIC DNA]</scope>
    <source>
        <strain evidence="9 10">NRRL 30616</strain>
    </source>
</reference>
<evidence type="ECO:0000256" key="2">
    <source>
        <dbReference type="ARBA" id="ARBA00010617"/>
    </source>
</evidence>
<keyword evidence="7" id="KW-0503">Monooxygenase</keyword>
<dbReference type="Pfam" id="PF00067">
    <property type="entry name" value="p450"/>
    <property type="match status" value="1"/>
</dbReference>
<comment type="cofactor">
    <cofactor evidence="1 8">
        <name>heme</name>
        <dbReference type="ChEBI" id="CHEBI:30413"/>
    </cofactor>
</comment>
<dbReference type="Gene3D" id="1.10.630.10">
    <property type="entry name" value="Cytochrome P450"/>
    <property type="match status" value="1"/>
</dbReference>
<evidence type="ECO:0000256" key="8">
    <source>
        <dbReference type="PIRSR" id="PIRSR602403-1"/>
    </source>
</evidence>
<dbReference type="CDD" id="cd11041">
    <property type="entry name" value="CYP503A1-like"/>
    <property type="match status" value="1"/>
</dbReference>
<dbReference type="STRING" id="1408157.A0A1J7IN49"/>
<sequence>MIDISMRPAYLAPAALLLGWLVYQLSRPSKLPELPVLGLRKDEWFPTVRAAWRNTDEAVIIPLMTGTYVLLPASDTDFVVEAPGSQLSSHKQMNENFQLEHTVMDTELSLRPRQHQLIMTTLTSQAGNLIPEILDETAWNFDKYWGTDTKEWEEVPAFDTMRRIVGGVTNRVFVGPACRDEALMDASTKYALDVPIASILLRVLPNVLKPFLAPLIILSARLHTHQHYQALKPTIERRLKEFDARRADPEVAQSLGPEPNDWLQWSISQAKELGDPVLYSAKKLAHRVLFLNLPSIHTTSLAITGTLLDLVCHNKPEHIAELRTDITSVLAKNDDQWNKHSLAKMHKLDSTLRESVRSLTTVALSRKVTSPSGVTFPSGVHVPYGVTVMVPGHSVMHDKAIYGPDADEFKPFRFVDQGSESRKAFATTGKDFLSFGHGRYACPGRFFASTELKVILGHMLLNYDFQMETDRPPFKCFGLQRLPPRNKTIKIRRRENIE</sequence>
<dbReference type="InterPro" id="IPR001128">
    <property type="entry name" value="Cyt_P450"/>
</dbReference>
<evidence type="ECO:0000256" key="6">
    <source>
        <dbReference type="ARBA" id="ARBA00023004"/>
    </source>
</evidence>
<dbReference type="GO" id="GO:0016705">
    <property type="term" value="F:oxidoreductase activity, acting on paired donors, with incorporation or reduction of molecular oxygen"/>
    <property type="evidence" value="ECO:0007669"/>
    <property type="project" value="InterPro"/>
</dbReference>
<proteinExistence type="inferred from homology"/>
<name>A0A1J7IN49_9PEZI</name>
<evidence type="ECO:0000256" key="5">
    <source>
        <dbReference type="ARBA" id="ARBA00023002"/>
    </source>
</evidence>
<evidence type="ECO:0000256" key="1">
    <source>
        <dbReference type="ARBA" id="ARBA00001971"/>
    </source>
</evidence>
<dbReference type="GO" id="GO:0005506">
    <property type="term" value="F:iron ion binding"/>
    <property type="evidence" value="ECO:0007669"/>
    <property type="project" value="InterPro"/>
</dbReference>
<keyword evidence="6 8" id="KW-0408">Iron</keyword>